<feature type="transmembrane region" description="Helical" evidence="1">
    <location>
        <begin position="34"/>
        <end position="57"/>
    </location>
</feature>
<reference evidence="2" key="1">
    <citation type="submission" date="2022-11" db="EMBL/GenBank/DDBJ databases">
        <authorList>
            <person name="Morgan W.R."/>
            <person name="Tartar A."/>
        </authorList>
    </citation>
    <scope>NUCLEOTIDE SEQUENCE</scope>
    <source>
        <strain evidence="2">ARSEF 373</strain>
    </source>
</reference>
<evidence type="ECO:0000256" key="1">
    <source>
        <dbReference type="SAM" id="Phobius"/>
    </source>
</evidence>
<sequence length="164" mass="18274">MISEFLVLLSLTWFVRLGIELAMSLLSMVKFMRVVSILTSRVRLSLLFIVLVARLGLKMDGVNYYIQGLMKLIVSMVLSVLVGFLAMLIGVRFAGGEVKCFVLGIYRRTSTKATATATTRLFQNPMMVQSVRRGPRAHPCIRAAASFKVWLPSLVHIDVGDFCT</sequence>
<dbReference type="AlphaFoldDB" id="A0AAV2ZDY4"/>
<reference evidence="2" key="2">
    <citation type="journal article" date="2023" name="Microbiol Resour">
        <title>Decontamination and Annotation of the Draft Genome Sequence of the Oomycete Lagenidium giganteum ARSEF 373.</title>
        <authorList>
            <person name="Morgan W.R."/>
            <person name="Tartar A."/>
        </authorList>
    </citation>
    <scope>NUCLEOTIDE SEQUENCE</scope>
    <source>
        <strain evidence="2">ARSEF 373</strain>
    </source>
</reference>
<proteinExistence type="predicted"/>
<name>A0AAV2ZDY4_9STRA</name>
<organism evidence="2 3">
    <name type="scientific">Lagenidium giganteum</name>
    <dbReference type="NCBI Taxonomy" id="4803"/>
    <lineage>
        <taxon>Eukaryota</taxon>
        <taxon>Sar</taxon>
        <taxon>Stramenopiles</taxon>
        <taxon>Oomycota</taxon>
        <taxon>Peronosporomycetes</taxon>
        <taxon>Pythiales</taxon>
        <taxon>Pythiaceae</taxon>
    </lineage>
</organism>
<evidence type="ECO:0000313" key="3">
    <source>
        <dbReference type="Proteomes" id="UP001146120"/>
    </source>
</evidence>
<keyword evidence="1" id="KW-1133">Transmembrane helix</keyword>
<evidence type="ECO:0000313" key="2">
    <source>
        <dbReference type="EMBL" id="DBA02795.1"/>
    </source>
</evidence>
<accession>A0AAV2ZDY4</accession>
<protein>
    <submittedName>
        <fullName evidence="2">Uncharacterized protein</fullName>
    </submittedName>
</protein>
<comment type="caution">
    <text evidence="2">The sequence shown here is derived from an EMBL/GenBank/DDBJ whole genome shotgun (WGS) entry which is preliminary data.</text>
</comment>
<dbReference type="Proteomes" id="UP001146120">
    <property type="component" value="Unassembled WGS sequence"/>
</dbReference>
<keyword evidence="3" id="KW-1185">Reference proteome</keyword>
<gene>
    <name evidence="2" type="ORF">N0F65_006585</name>
</gene>
<feature type="transmembrane region" description="Helical" evidence="1">
    <location>
        <begin position="69"/>
        <end position="91"/>
    </location>
</feature>
<keyword evidence="1" id="KW-0472">Membrane</keyword>
<keyword evidence="1" id="KW-0812">Transmembrane</keyword>
<dbReference type="EMBL" id="DAKRPA010000026">
    <property type="protein sequence ID" value="DBA02795.1"/>
    <property type="molecule type" value="Genomic_DNA"/>
</dbReference>